<name>A0ACC0GKI1_9ERIC</name>
<protein>
    <submittedName>
        <fullName evidence="1">Uncharacterized protein</fullName>
    </submittedName>
</protein>
<sequence length="114" mass="13458">MARELSDRAAERSLFDFTLWVFLNREYDRVALCQSLSQQLYLLSTTKEFEDDDYDREGDEDEVEVEAEKKKEVLRQKISEALAQKSFLLILDDVGKNKKEEIMLELNTLFNLDQ</sequence>
<proteinExistence type="predicted"/>
<evidence type="ECO:0000313" key="1">
    <source>
        <dbReference type="EMBL" id="KAI8001683.1"/>
    </source>
</evidence>
<keyword evidence="2" id="KW-1185">Reference proteome</keyword>
<evidence type="ECO:0000313" key="2">
    <source>
        <dbReference type="Proteomes" id="UP001060215"/>
    </source>
</evidence>
<dbReference type="Proteomes" id="UP001060215">
    <property type="component" value="Chromosome 8"/>
</dbReference>
<organism evidence="1 2">
    <name type="scientific">Camellia lanceoleosa</name>
    <dbReference type="NCBI Taxonomy" id="1840588"/>
    <lineage>
        <taxon>Eukaryota</taxon>
        <taxon>Viridiplantae</taxon>
        <taxon>Streptophyta</taxon>
        <taxon>Embryophyta</taxon>
        <taxon>Tracheophyta</taxon>
        <taxon>Spermatophyta</taxon>
        <taxon>Magnoliopsida</taxon>
        <taxon>eudicotyledons</taxon>
        <taxon>Gunneridae</taxon>
        <taxon>Pentapetalae</taxon>
        <taxon>asterids</taxon>
        <taxon>Ericales</taxon>
        <taxon>Theaceae</taxon>
        <taxon>Camellia</taxon>
    </lineage>
</organism>
<comment type="caution">
    <text evidence="1">The sequence shown here is derived from an EMBL/GenBank/DDBJ whole genome shotgun (WGS) entry which is preliminary data.</text>
</comment>
<accession>A0ACC0GKI1</accession>
<gene>
    <name evidence="1" type="ORF">LOK49_LG09G00545</name>
</gene>
<reference evidence="1 2" key="1">
    <citation type="journal article" date="2022" name="Plant J.">
        <title>Chromosome-level genome of Camellia lanceoleosa provides a valuable resource for understanding genome evolution and self-incompatibility.</title>
        <authorList>
            <person name="Gong W."/>
            <person name="Xiao S."/>
            <person name="Wang L."/>
            <person name="Liao Z."/>
            <person name="Chang Y."/>
            <person name="Mo W."/>
            <person name="Hu G."/>
            <person name="Li W."/>
            <person name="Zhao G."/>
            <person name="Zhu H."/>
            <person name="Hu X."/>
            <person name="Ji K."/>
            <person name="Xiang X."/>
            <person name="Song Q."/>
            <person name="Yuan D."/>
            <person name="Jin S."/>
            <person name="Zhang L."/>
        </authorList>
    </citation>
    <scope>NUCLEOTIDE SEQUENCE [LARGE SCALE GENOMIC DNA]</scope>
    <source>
        <strain evidence="1">SQ_2022a</strain>
    </source>
</reference>
<dbReference type="EMBL" id="CM045765">
    <property type="protein sequence ID" value="KAI8001683.1"/>
    <property type="molecule type" value="Genomic_DNA"/>
</dbReference>